<protein>
    <submittedName>
        <fullName evidence="2">Uncharacterized protein</fullName>
    </submittedName>
</protein>
<dbReference type="AlphaFoldDB" id="A0AAE3KAP4"/>
<name>A0AAE3KAP4_9GAMM</name>
<evidence type="ECO:0000256" key="1">
    <source>
        <dbReference type="SAM" id="MobiDB-lite"/>
    </source>
</evidence>
<organism evidence="2 3">
    <name type="scientific">Natronocella acetinitrilica</name>
    <dbReference type="NCBI Taxonomy" id="414046"/>
    <lineage>
        <taxon>Bacteria</taxon>
        <taxon>Pseudomonadati</taxon>
        <taxon>Pseudomonadota</taxon>
        <taxon>Gammaproteobacteria</taxon>
        <taxon>Chromatiales</taxon>
        <taxon>Ectothiorhodospiraceae</taxon>
        <taxon>Natronocella</taxon>
    </lineage>
</organism>
<keyword evidence="3" id="KW-1185">Reference proteome</keyword>
<reference evidence="2" key="1">
    <citation type="submission" date="2022-03" db="EMBL/GenBank/DDBJ databases">
        <title>Genomic Encyclopedia of Type Strains, Phase III (KMG-III): the genomes of soil and plant-associated and newly described type strains.</title>
        <authorList>
            <person name="Whitman W."/>
        </authorList>
    </citation>
    <scope>NUCLEOTIDE SEQUENCE</scope>
    <source>
        <strain evidence="2">ANL 6-2</strain>
    </source>
</reference>
<feature type="region of interest" description="Disordered" evidence="1">
    <location>
        <begin position="139"/>
        <end position="159"/>
    </location>
</feature>
<proteinExistence type="predicted"/>
<accession>A0AAE3KAP4</accession>
<evidence type="ECO:0000313" key="2">
    <source>
        <dbReference type="EMBL" id="MCP1674600.1"/>
    </source>
</evidence>
<dbReference type="RefSeq" id="WP_253476715.1">
    <property type="nucleotide sequence ID" value="NZ_JALJXV010000003.1"/>
</dbReference>
<comment type="caution">
    <text evidence="2">The sequence shown here is derived from an EMBL/GenBank/DDBJ whole genome shotgun (WGS) entry which is preliminary data.</text>
</comment>
<evidence type="ECO:0000313" key="3">
    <source>
        <dbReference type="Proteomes" id="UP001205843"/>
    </source>
</evidence>
<dbReference type="Proteomes" id="UP001205843">
    <property type="component" value="Unassembled WGS sequence"/>
</dbReference>
<gene>
    <name evidence="2" type="ORF">J2T57_001702</name>
</gene>
<dbReference type="EMBL" id="JALJXV010000003">
    <property type="protein sequence ID" value="MCP1674600.1"/>
    <property type="molecule type" value="Genomic_DNA"/>
</dbReference>
<sequence>MSHHCLALEARLHFPTVFRMRRTERRRLDALPKRFVIDTPERLRADLDDCHPEQRYRVRLRCERAEQELIVSDALRAALEMVSERNAAYFLARGIAFARQQAALHPDETVFRRMLLTLNRATHCVDGLRRFRARVDHKRRAAERANEGPAGPEGPAPGR</sequence>